<dbReference type="InterPro" id="IPR057666">
    <property type="entry name" value="DrpA_SLOG"/>
</dbReference>
<dbReference type="PANTHER" id="PTHR43022:SF1">
    <property type="entry name" value="PROTEIN SMF"/>
    <property type="match status" value="1"/>
</dbReference>
<comment type="similarity">
    <text evidence="1">Belongs to the DprA/Smf family.</text>
</comment>
<evidence type="ECO:0000259" key="2">
    <source>
        <dbReference type="Pfam" id="PF02481"/>
    </source>
</evidence>
<name>X1ACU1_9ZZZZ</name>
<dbReference type="InterPro" id="IPR003488">
    <property type="entry name" value="DprA"/>
</dbReference>
<sequence length="377" mass="42733">MKNTNGKKILYILVEKKVKPARFIEIYRRYYGDINKTLDYFYKYNSLKLEYGTNEKDYINFNHSNNCYQKVVDFILKNEVGLLDISENSYPDILRQIYLPPPLLFFRGNKIKKAQFSIAIVGSRKCTAYGREVAGYISRNLSEIGITVVSGLAVGIDSYAHRAALEGKGGSIGVLGCGIDIIYPPENKYLYEEIPSNGSIITEFLPKTPPLKNNFPVRNRIISGLCRGVVVIEAGEKSGAIITCEMALRQNREVFAIPGNIFNPMSRGCHKLIKSGAKLVENIDDILEEFSQYSEGILKLCGNSSYNNNQQANDKQGAKLDNNELKVYEFIVYSPKSVEEIVKYSKIEVKEVLRILTSLEIKQLIKEDSFNKYSRLF</sequence>
<dbReference type="Pfam" id="PF02481">
    <property type="entry name" value="DNA_processg_A"/>
    <property type="match status" value="1"/>
</dbReference>
<dbReference type="Gene3D" id="3.40.50.450">
    <property type="match status" value="1"/>
</dbReference>
<evidence type="ECO:0000313" key="3">
    <source>
        <dbReference type="EMBL" id="GAG67717.1"/>
    </source>
</evidence>
<dbReference type="GO" id="GO:0009294">
    <property type="term" value="P:DNA-mediated transformation"/>
    <property type="evidence" value="ECO:0007669"/>
    <property type="project" value="InterPro"/>
</dbReference>
<dbReference type="SUPFAM" id="SSF102405">
    <property type="entry name" value="MCP/YpsA-like"/>
    <property type="match status" value="1"/>
</dbReference>
<comment type="caution">
    <text evidence="3">The sequence shown here is derived from an EMBL/GenBank/DDBJ whole genome shotgun (WGS) entry which is preliminary data.</text>
</comment>
<dbReference type="AlphaFoldDB" id="X1ACU1"/>
<reference evidence="3" key="1">
    <citation type="journal article" date="2014" name="Front. Microbiol.">
        <title>High frequency of phylogenetically diverse reductive dehalogenase-homologous genes in deep subseafloor sedimentary metagenomes.</title>
        <authorList>
            <person name="Kawai M."/>
            <person name="Futagami T."/>
            <person name="Toyoda A."/>
            <person name="Takaki Y."/>
            <person name="Nishi S."/>
            <person name="Hori S."/>
            <person name="Arai W."/>
            <person name="Tsubouchi T."/>
            <person name="Morono Y."/>
            <person name="Uchiyama I."/>
            <person name="Ito T."/>
            <person name="Fujiyama A."/>
            <person name="Inagaki F."/>
            <person name="Takami H."/>
        </authorList>
    </citation>
    <scope>NUCLEOTIDE SEQUENCE</scope>
    <source>
        <strain evidence="3">Expedition CK06-06</strain>
    </source>
</reference>
<evidence type="ECO:0000256" key="1">
    <source>
        <dbReference type="ARBA" id="ARBA00006525"/>
    </source>
</evidence>
<dbReference type="NCBIfam" id="TIGR00732">
    <property type="entry name" value="dprA"/>
    <property type="match status" value="1"/>
</dbReference>
<organism evidence="3">
    <name type="scientific">marine sediment metagenome</name>
    <dbReference type="NCBI Taxonomy" id="412755"/>
    <lineage>
        <taxon>unclassified sequences</taxon>
        <taxon>metagenomes</taxon>
        <taxon>ecological metagenomes</taxon>
    </lineage>
</organism>
<dbReference type="Gene3D" id="1.10.10.10">
    <property type="entry name" value="Winged helix-like DNA-binding domain superfamily/Winged helix DNA-binding domain"/>
    <property type="match status" value="1"/>
</dbReference>
<gene>
    <name evidence="3" type="ORF">S01H4_01221</name>
</gene>
<dbReference type="EMBL" id="BART01000211">
    <property type="protein sequence ID" value="GAG67717.1"/>
    <property type="molecule type" value="Genomic_DNA"/>
</dbReference>
<dbReference type="InterPro" id="IPR036388">
    <property type="entry name" value="WH-like_DNA-bd_sf"/>
</dbReference>
<feature type="domain" description="Smf/DprA SLOG" evidence="2">
    <location>
        <begin position="84"/>
        <end position="290"/>
    </location>
</feature>
<dbReference type="PANTHER" id="PTHR43022">
    <property type="entry name" value="PROTEIN SMF"/>
    <property type="match status" value="1"/>
</dbReference>
<proteinExistence type="inferred from homology"/>
<accession>X1ACU1</accession>
<protein>
    <recommendedName>
        <fullName evidence="2">Smf/DprA SLOG domain-containing protein</fullName>
    </recommendedName>
</protein>